<protein>
    <recommendedName>
        <fullName evidence="4">Metal-binding protein</fullName>
    </recommendedName>
</protein>
<comment type="caution">
    <text evidence="2">The sequence shown here is derived from an EMBL/GenBank/DDBJ whole genome shotgun (WGS) entry which is preliminary data.</text>
</comment>
<evidence type="ECO:0000256" key="1">
    <source>
        <dbReference type="SAM" id="Phobius"/>
    </source>
</evidence>
<proteinExistence type="predicted"/>
<dbReference type="AlphaFoldDB" id="A0A367QWG0"/>
<evidence type="ECO:0000313" key="3">
    <source>
        <dbReference type="Proteomes" id="UP000252107"/>
    </source>
</evidence>
<keyword evidence="1" id="KW-1133">Transmembrane helix</keyword>
<gene>
    <name evidence="2" type="ORF">A6770_25305</name>
</gene>
<keyword evidence="1" id="KW-0472">Membrane</keyword>
<organism evidence="2 3">
    <name type="scientific">Nostoc minutum NIES-26</name>
    <dbReference type="NCBI Taxonomy" id="1844469"/>
    <lineage>
        <taxon>Bacteria</taxon>
        <taxon>Bacillati</taxon>
        <taxon>Cyanobacteriota</taxon>
        <taxon>Cyanophyceae</taxon>
        <taxon>Nostocales</taxon>
        <taxon>Nostocaceae</taxon>
        <taxon>Nostoc</taxon>
    </lineage>
</organism>
<name>A0A367QWG0_9NOSO</name>
<evidence type="ECO:0008006" key="4">
    <source>
        <dbReference type="Google" id="ProtNLM"/>
    </source>
</evidence>
<dbReference type="Proteomes" id="UP000252107">
    <property type="component" value="Unassembled WGS sequence"/>
</dbReference>
<dbReference type="Pfam" id="PF04214">
    <property type="entry name" value="DUF411"/>
    <property type="match status" value="1"/>
</dbReference>
<keyword evidence="1" id="KW-0812">Transmembrane</keyword>
<dbReference type="InterPro" id="IPR007332">
    <property type="entry name" value="DUF411"/>
</dbReference>
<accession>A0A367QWG0</accession>
<sequence length="200" mass="21775">MLHKQFINSWQKRLLSIVVGVAVSTVVTICLTVVMLGILVSNAPISNAQAVLATYVTANTQQGTVASATVYRSPECNCCGKWIDHLKTQGFEIEDFLTSDIEAVKQKYKVPDNLTSCHTAIVNGYVVEGHVPAEDIKRLLQEKPNIAGLSVPHMPVGTPGMEIGNQKDPYTVFSFDNKSKVEVFNKYPSSQSKLSTTGMG</sequence>
<feature type="transmembrane region" description="Helical" evidence="1">
    <location>
        <begin position="14"/>
        <end position="40"/>
    </location>
</feature>
<dbReference type="EMBL" id="LXQD01000303">
    <property type="protein sequence ID" value="RCJ27664.1"/>
    <property type="molecule type" value="Genomic_DNA"/>
</dbReference>
<keyword evidence="3" id="KW-1185">Reference proteome</keyword>
<evidence type="ECO:0000313" key="2">
    <source>
        <dbReference type="EMBL" id="RCJ27664.1"/>
    </source>
</evidence>
<reference evidence="2" key="1">
    <citation type="submission" date="2016-04" db="EMBL/GenBank/DDBJ databases">
        <authorList>
            <person name="Tabuchi Yagui T.R."/>
        </authorList>
    </citation>
    <scope>NUCLEOTIDE SEQUENCE [LARGE SCALE GENOMIC DNA]</scope>
    <source>
        <strain evidence="2">NIES-26</strain>
    </source>
</reference>